<protein>
    <submittedName>
        <fullName evidence="2">DUF1146 family protein</fullName>
    </submittedName>
</protein>
<dbReference type="EMBL" id="CP119317">
    <property type="protein sequence ID" value="WEK53951.1"/>
    <property type="molecule type" value="Genomic_DNA"/>
</dbReference>
<dbReference type="NCBIfam" id="TIGR02327">
    <property type="entry name" value="int_mem_ywzB"/>
    <property type="match status" value="1"/>
</dbReference>
<dbReference type="InterPro" id="IPR009526">
    <property type="entry name" value="DUF1146"/>
</dbReference>
<gene>
    <name evidence="2" type="ORF">P0Y55_15500</name>
</gene>
<feature type="transmembrane region" description="Helical" evidence="1">
    <location>
        <begin position="52"/>
        <end position="74"/>
    </location>
</feature>
<dbReference type="Pfam" id="PF06612">
    <property type="entry name" value="DUF1146"/>
    <property type="match status" value="1"/>
</dbReference>
<evidence type="ECO:0000256" key="1">
    <source>
        <dbReference type="SAM" id="Phobius"/>
    </source>
</evidence>
<reference evidence="2" key="1">
    <citation type="submission" date="2023-03" db="EMBL/GenBank/DDBJ databases">
        <title>Andean soil-derived lignocellulolytic bacterial consortium as a source of novel taxa and putative plastic-active enzymes.</title>
        <authorList>
            <person name="Diaz-Garcia L."/>
            <person name="Chuvochina M."/>
            <person name="Feuerriegel G."/>
            <person name="Bunk B."/>
            <person name="Sproer C."/>
            <person name="Streit W.R."/>
            <person name="Rodriguez L.M."/>
            <person name="Overmann J."/>
            <person name="Jimenez D.J."/>
        </authorList>
    </citation>
    <scope>NUCLEOTIDE SEQUENCE</scope>
    <source>
        <strain evidence="2">MAG 2441</strain>
    </source>
</reference>
<evidence type="ECO:0000313" key="2">
    <source>
        <dbReference type="EMBL" id="WEK53951.1"/>
    </source>
</evidence>
<keyword evidence="1" id="KW-1133">Transmembrane helix</keyword>
<evidence type="ECO:0000313" key="3">
    <source>
        <dbReference type="Proteomes" id="UP001178662"/>
    </source>
</evidence>
<accession>A0AA95EVZ6</accession>
<organism evidence="2 3">
    <name type="scientific">Candidatus Cohnella colombiensis</name>
    <dbReference type="NCBI Taxonomy" id="3121368"/>
    <lineage>
        <taxon>Bacteria</taxon>
        <taxon>Bacillati</taxon>
        <taxon>Bacillota</taxon>
        <taxon>Bacilli</taxon>
        <taxon>Bacillales</taxon>
        <taxon>Paenibacillaceae</taxon>
        <taxon>Cohnella</taxon>
    </lineage>
</organism>
<proteinExistence type="predicted"/>
<dbReference type="AlphaFoldDB" id="A0AA95EVZ6"/>
<keyword evidence="3" id="KW-1185">Reference proteome</keyword>
<sequence length="85" mass="9455">MDQASWYASEGMNGIFSILVTLACVAIAWITLHELNFDKIVRHPASPKARLLQLLIAIALGYALASFLLDYWTWAGAVKWLFNSG</sequence>
<name>A0AA95EVZ6_9BACL</name>
<dbReference type="Proteomes" id="UP001178662">
    <property type="component" value="Chromosome"/>
</dbReference>
<keyword evidence="1" id="KW-0472">Membrane</keyword>
<feature type="transmembrane region" description="Helical" evidence="1">
    <location>
        <begin position="12"/>
        <end position="32"/>
    </location>
</feature>
<keyword evidence="1" id="KW-0812">Transmembrane</keyword>